<reference evidence="1" key="2">
    <citation type="submission" date="2023-05" db="EMBL/GenBank/DDBJ databases">
        <authorList>
            <consortium name="Lawrence Berkeley National Laboratory"/>
            <person name="Steindorff A."/>
            <person name="Hensen N."/>
            <person name="Bonometti L."/>
            <person name="Westerberg I."/>
            <person name="Brannstrom I.O."/>
            <person name="Guillou S."/>
            <person name="Cros-Aarteil S."/>
            <person name="Calhoun S."/>
            <person name="Haridas S."/>
            <person name="Kuo A."/>
            <person name="Mondo S."/>
            <person name="Pangilinan J."/>
            <person name="Riley R."/>
            <person name="Labutti K."/>
            <person name="Andreopoulos B."/>
            <person name="Lipzen A."/>
            <person name="Chen C."/>
            <person name="Yanf M."/>
            <person name="Daum C."/>
            <person name="Ng V."/>
            <person name="Clum A."/>
            <person name="Ohm R."/>
            <person name="Martin F."/>
            <person name="Silar P."/>
            <person name="Natvig D."/>
            <person name="Lalanne C."/>
            <person name="Gautier V."/>
            <person name="Ament-Velasquez S.L."/>
            <person name="Kruys A."/>
            <person name="Hutchinson M.I."/>
            <person name="Powell A.J."/>
            <person name="Barry K."/>
            <person name="Miller A.N."/>
            <person name="Grigoriev I.V."/>
            <person name="Debuchy R."/>
            <person name="Gladieux P."/>
            <person name="Thoren M.H."/>
            <person name="Johannesson H."/>
        </authorList>
    </citation>
    <scope>NUCLEOTIDE SEQUENCE</scope>
    <source>
        <strain evidence="1">PSN309</strain>
    </source>
</reference>
<proteinExistence type="predicted"/>
<name>A0AAN6X1I1_9PEZI</name>
<sequence length="75" mass="8390">MVGLPLESSRWAALIAVIIFGPLSKTRSGKQTSVDCTFLPWSCEPRRDQRMNTEIMEMVLDCESAEVPRAGSHHD</sequence>
<evidence type="ECO:0000313" key="2">
    <source>
        <dbReference type="Proteomes" id="UP001302126"/>
    </source>
</evidence>
<dbReference type="EMBL" id="MU864371">
    <property type="protein sequence ID" value="KAK4189807.1"/>
    <property type="molecule type" value="Genomic_DNA"/>
</dbReference>
<dbReference type="Proteomes" id="UP001302126">
    <property type="component" value="Unassembled WGS sequence"/>
</dbReference>
<protein>
    <submittedName>
        <fullName evidence="1">Uncharacterized protein</fullName>
    </submittedName>
</protein>
<gene>
    <name evidence="1" type="ORF">QBC35DRAFT_491826</name>
</gene>
<comment type="caution">
    <text evidence="1">The sequence shown here is derived from an EMBL/GenBank/DDBJ whole genome shotgun (WGS) entry which is preliminary data.</text>
</comment>
<reference evidence="1" key="1">
    <citation type="journal article" date="2023" name="Mol. Phylogenet. Evol.">
        <title>Genome-scale phylogeny and comparative genomics of the fungal order Sordariales.</title>
        <authorList>
            <person name="Hensen N."/>
            <person name="Bonometti L."/>
            <person name="Westerberg I."/>
            <person name="Brannstrom I.O."/>
            <person name="Guillou S."/>
            <person name="Cros-Aarteil S."/>
            <person name="Calhoun S."/>
            <person name="Haridas S."/>
            <person name="Kuo A."/>
            <person name="Mondo S."/>
            <person name="Pangilinan J."/>
            <person name="Riley R."/>
            <person name="LaButti K."/>
            <person name="Andreopoulos B."/>
            <person name="Lipzen A."/>
            <person name="Chen C."/>
            <person name="Yan M."/>
            <person name="Daum C."/>
            <person name="Ng V."/>
            <person name="Clum A."/>
            <person name="Steindorff A."/>
            <person name="Ohm R.A."/>
            <person name="Martin F."/>
            <person name="Silar P."/>
            <person name="Natvig D.O."/>
            <person name="Lalanne C."/>
            <person name="Gautier V."/>
            <person name="Ament-Velasquez S.L."/>
            <person name="Kruys A."/>
            <person name="Hutchinson M.I."/>
            <person name="Powell A.J."/>
            <person name="Barry K."/>
            <person name="Miller A.N."/>
            <person name="Grigoriev I.V."/>
            <person name="Debuchy R."/>
            <person name="Gladieux P."/>
            <person name="Hiltunen Thoren M."/>
            <person name="Johannesson H."/>
        </authorList>
    </citation>
    <scope>NUCLEOTIDE SEQUENCE</scope>
    <source>
        <strain evidence="1">PSN309</strain>
    </source>
</reference>
<evidence type="ECO:0000313" key="1">
    <source>
        <dbReference type="EMBL" id="KAK4189807.1"/>
    </source>
</evidence>
<dbReference type="AlphaFoldDB" id="A0AAN6X1I1"/>
<accession>A0AAN6X1I1</accession>
<keyword evidence="2" id="KW-1185">Reference proteome</keyword>
<organism evidence="1 2">
    <name type="scientific">Podospora australis</name>
    <dbReference type="NCBI Taxonomy" id="1536484"/>
    <lineage>
        <taxon>Eukaryota</taxon>
        <taxon>Fungi</taxon>
        <taxon>Dikarya</taxon>
        <taxon>Ascomycota</taxon>
        <taxon>Pezizomycotina</taxon>
        <taxon>Sordariomycetes</taxon>
        <taxon>Sordariomycetidae</taxon>
        <taxon>Sordariales</taxon>
        <taxon>Podosporaceae</taxon>
        <taxon>Podospora</taxon>
    </lineage>
</organism>